<dbReference type="FunFam" id="1.20.920.20:FF:000002">
    <property type="entry name" value="Cytoplasmic dynein 1 heavy chain"/>
    <property type="match status" value="1"/>
</dbReference>
<evidence type="ECO:0000256" key="3">
    <source>
        <dbReference type="ARBA" id="ARBA00022197"/>
    </source>
</evidence>
<dbReference type="GO" id="GO:0030286">
    <property type="term" value="C:dynein complex"/>
    <property type="evidence" value="ECO:0007669"/>
    <property type="project" value="UniProtKB-KW"/>
</dbReference>
<dbReference type="Pfam" id="PF12780">
    <property type="entry name" value="AAA_8"/>
    <property type="match status" value="1"/>
</dbReference>
<evidence type="ECO:0000256" key="6">
    <source>
        <dbReference type="ARBA" id="ARBA00022737"/>
    </source>
</evidence>
<feature type="coiled-coil region" evidence="13">
    <location>
        <begin position="3248"/>
        <end position="3278"/>
    </location>
</feature>
<dbReference type="GO" id="GO:0005938">
    <property type="term" value="C:cell cortex"/>
    <property type="evidence" value="ECO:0007669"/>
    <property type="project" value="UniProtKB-ARBA"/>
</dbReference>
<dbReference type="PANTHER" id="PTHR45703:SF22">
    <property type="entry name" value="DYNEIN CYTOPLASMIC 2 HEAVY CHAIN 1"/>
    <property type="match status" value="1"/>
</dbReference>
<keyword evidence="4" id="KW-0963">Cytoplasm</keyword>
<dbReference type="Pfam" id="PF12775">
    <property type="entry name" value="AAA_7"/>
    <property type="match status" value="1"/>
</dbReference>
<evidence type="ECO:0000256" key="4">
    <source>
        <dbReference type="ARBA" id="ARBA00022490"/>
    </source>
</evidence>
<reference evidence="15 16" key="1">
    <citation type="journal article" date="2021" name="J. Hered.">
        <title>A chromosome-level genome assembly of the parasitoid wasp, Cotesia glomerata (Hymenoptera: Braconidae).</title>
        <authorList>
            <person name="Pinto B.J."/>
            <person name="Weis J.J."/>
            <person name="Gamble T."/>
            <person name="Ode P.J."/>
            <person name="Paul R."/>
            <person name="Zaspel J.M."/>
        </authorList>
    </citation>
    <scope>NUCLEOTIDE SEQUENCE [LARGE SCALE GENOMIC DNA]</scope>
    <source>
        <strain evidence="15">CgM1</strain>
    </source>
</reference>
<dbReference type="GO" id="GO:0008569">
    <property type="term" value="F:minus-end-directed microtubule motor activity"/>
    <property type="evidence" value="ECO:0007669"/>
    <property type="project" value="InterPro"/>
</dbReference>
<feature type="domain" description="AAA+ ATPase" evidence="14">
    <location>
        <begin position="1608"/>
        <end position="1745"/>
    </location>
</feature>
<protein>
    <recommendedName>
        <fullName evidence="3">Dynein heavy chain, cytoplasmic</fullName>
    </recommendedName>
</protein>
<dbReference type="InterPro" id="IPR013602">
    <property type="entry name" value="Dynein_heavy_linker"/>
</dbReference>
<evidence type="ECO:0000313" key="16">
    <source>
        <dbReference type="Proteomes" id="UP000826195"/>
    </source>
</evidence>
<dbReference type="Pfam" id="PF12774">
    <property type="entry name" value="AAA_6"/>
    <property type="match status" value="1"/>
</dbReference>
<feature type="coiled-coil region" evidence="13">
    <location>
        <begin position="2913"/>
        <end position="3010"/>
    </location>
</feature>
<dbReference type="InterPro" id="IPR043157">
    <property type="entry name" value="Dynein_AAA1S"/>
</dbReference>
<keyword evidence="10 13" id="KW-0175">Coiled coil</keyword>
<comment type="similarity">
    <text evidence="2">Belongs to the dynein heavy chain family.</text>
</comment>
<dbReference type="Pfam" id="PF18198">
    <property type="entry name" value="AAA_lid_11"/>
    <property type="match status" value="1"/>
</dbReference>
<dbReference type="Pfam" id="PF03028">
    <property type="entry name" value="Dynein_heavy"/>
    <property type="match status" value="1"/>
</dbReference>
<dbReference type="FunFam" id="3.40.50.300:FF:000996">
    <property type="entry name" value="Cytoplasmic dynein heavy chain"/>
    <property type="match status" value="1"/>
</dbReference>
<dbReference type="InterPro" id="IPR026983">
    <property type="entry name" value="DHC"/>
</dbReference>
<gene>
    <name evidence="15" type="ORF">KQX54_011758</name>
</gene>
<dbReference type="GO" id="GO:0000070">
    <property type="term" value="P:mitotic sister chromatid segregation"/>
    <property type="evidence" value="ECO:0007669"/>
    <property type="project" value="UniProtKB-ARBA"/>
</dbReference>
<keyword evidence="12" id="KW-0206">Cytoskeleton</keyword>
<dbReference type="InterPro" id="IPR041658">
    <property type="entry name" value="AAA_lid_11"/>
</dbReference>
<comment type="subcellular location">
    <subcellularLocation>
        <location evidence="1">Cytoplasm</location>
        <location evidence="1">Cytoskeleton</location>
    </subcellularLocation>
</comment>
<organism evidence="15 16">
    <name type="scientific">Cotesia glomerata</name>
    <name type="common">Lepidopteran parasitic wasp</name>
    <name type="synonym">Apanteles glomeratus</name>
    <dbReference type="NCBI Taxonomy" id="32391"/>
    <lineage>
        <taxon>Eukaryota</taxon>
        <taxon>Metazoa</taxon>
        <taxon>Ecdysozoa</taxon>
        <taxon>Arthropoda</taxon>
        <taxon>Hexapoda</taxon>
        <taxon>Insecta</taxon>
        <taxon>Pterygota</taxon>
        <taxon>Neoptera</taxon>
        <taxon>Endopterygota</taxon>
        <taxon>Hymenoptera</taxon>
        <taxon>Apocrita</taxon>
        <taxon>Ichneumonoidea</taxon>
        <taxon>Braconidae</taxon>
        <taxon>Microgastrinae</taxon>
        <taxon>Cotesia</taxon>
    </lineage>
</organism>
<dbReference type="Gene3D" id="3.20.180.20">
    <property type="entry name" value="Dynein heavy chain, N-terminal domain 2"/>
    <property type="match status" value="1"/>
</dbReference>
<evidence type="ECO:0000313" key="15">
    <source>
        <dbReference type="EMBL" id="KAH0554596.1"/>
    </source>
</evidence>
<keyword evidence="8" id="KW-0067">ATP-binding</keyword>
<dbReference type="Gene3D" id="1.20.140.100">
    <property type="entry name" value="Dynein heavy chain, N-terminal domain 2"/>
    <property type="match status" value="1"/>
</dbReference>
<evidence type="ECO:0000256" key="1">
    <source>
        <dbReference type="ARBA" id="ARBA00004245"/>
    </source>
</evidence>
<dbReference type="Gene3D" id="1.20.58.1120">
    <property type="match status" value="1"/>
</dbReference>
<evidence type="ECO:0000256" key="10">
    <source>
        <dbReference type="ARBA" id="ARBA00023054"/>
    </source>
</evidence>
<dbReference type="GO" id="GO:1902850">
    <property type="term" value="P:microtubule cytoskeleton organization involved in mitosis"/>
    <property type="evidence" value="ECO:0007669"/>
    <property type="project" value="UniProtKB-ARBA"/>
</dbReference>
<dbReference type="Gene3D" id="1.10.8.710">
    <property type="match status" value="1"/>
</dbReference>
<feature type="coiled-coil region" evidence="13">
    <location>
        <begin position="2704"/>
        <end position="2738"/>
    </location>
</feature>
<dbReference type="GO" id="GO:0030473">
    <property type="term" value="P:nuclear migration along microtubule"/>
    <property type="evidence" value="ECO:0007669"/>
    <property type="project" value="UniProtKB-ARBA"/>
</dbReference>
<evidence type="ECO:0000256" key="2">
    <source>
        <dbReference type="ARBA" id="ARBA00008887"/>
    </source>
</evidence>
<dbReference type="Gene3D" id="1.10.8.720">
    <property type="entry name" value="Region D6 of dynein motor"/>
    <property type="match status" value="1"/>
</dbReference>
<dbReference type="GO" id="GO:0045505">
    <property type="term" value="F:dynein intermediate chain binding"/>
    <property type="evidence" value="ECO:0007669"/>
    <property type="project" value="InterPro"/>
</dbReference>
<dbReference type="GO" id="GO:0051959">
    <property type="term" value="F:dynein light intermediate chain binding"/>
    <property type="evidence" value="ECO:0007669"/>
    <property type="project" value="InterPro"/>
</dbReference>
<proteinExistence type="inferred from homology"/>
<dbReference type="InterPro" id="IPR035706">
    <property type="entry name" value="AAA_9"/>
</dbReference>
<evidence type="ECO:0000259" key="14">
    <source>
        <dbReference type="SMART" id="SM00382"/>
    </source>
</evidence>
<dbReference type="InterPro" id="IPR027417">
    <property type="entry name" value="P-loop_NTPase"/>
</dbReference>
<dbReference type="Pfam" id="PF12777">
    <property type="entry name" value="MT"/>
    <property type="match status" value="1"/>
</dbReference>
<dbReference type="SMART" id="SM00382">
    <property type="entry name" value="AAA"/>
    <property type="match status" value="2"/>
</dbReference>
<accession>A0AAV7I7Q8</accession>
<feature type="coiled-coil region" evidence="13">
    <location>
        <begin position="445"/>
        <end position="472"/>
    </location>
</feature>
<dbReference type="Pfam" id="PF08385">
    <property type="entry name" value="DHC_N1"/>
    <property type="match status" value="1"/>
</dbReference>
<keyword evidence="16" id="KW-1185">Reference proteome</keyword>
<dbReference type="InterPro" id="IPR013594">
    <property type="entry name" value="Dynein_heavy_tail"/>
</dbReference>
<evidence type="ECO:0000256" key="13">
    <source>
        <dbReference type="SAM" id="Coils"/>
    </source>
</evidence>
<dbReference type="GO" id="GO:0005524">
    <property type="term" value="F:ATP binding"/>
    <property type="evidence" value="ECO:0007669"/>
    <property type="project" value="UniProtKB-KW"/>
</dbReference>
<dbReference type="InterPro" id="IPR035699">
    <property type="entry name" value="AAA_6"/>
</dbReference>
<sequence length="4054" mass="454097">MLGDKRESLIISTAVNFFDLDNRNFGISEDILEPEDHLVLDKFLDSTSTRAIYIHRSDDKVKVTFSAKPAQKCLVFFKLRSSQVTSENFHELVQVLSTTGSPSLLLESLRQVWNPTLQSSGVTLTSLKKLEEDILGPRAASTLLEESNYWLKKLDHSKKSSERSAIQDLIKLLQDIRSELDNAASSNDGLIGLEESLEIISGLIDDIWKLETPIYNEKRMKSLLEIIDRELLTCVETSLTELTAKDARISDEAVSNASQVCEKWVASCERHTSLFWPHQSLHPWKDPPVVPPACKQIGARLKQAAELRLQYHQIVRLLSDSQRQSLNTSGILQQFEDYKTLCDVEKSAEWERILRRFEENLAPAEEGVTEKLKRQFAAAQTPVVLISEVQRYAELIKRPRIKQNLRTEREIVFSGIGDVIDAYQSGPDVKELLDTPHILQEVQAARYAETKLTNLEKLVRELLDDLPEVKQAMDKVHAAARDAETKRAHLVEAWDTQKSIADKELTLGTDSAVVELTGTSMMKVNYDPRLMTLIKEARALSGQGIELPREVKSLVERAGALAGRARELQKIANFHNTIGDRMIASQRPIMLATAMEFARAVQEQKGVVWSDLYAIDVYINRLKEYVQKFARQNSELATKHMYLRDLVANLLKGEVVNLIGSQVAWKDTLKTMRSVVDDVDANYGNTKAWKLHWDRQLLKVLDVAYRAALPNLVKKLPELPIELIFRENKLQWRPSVEEIRAKIYSAIKRFLSIPLNFRGVGNAQDAKFSLIVDKNAYLFGAVYKDAETAIATLNSVKLKWTPLAEPATADIAEKLKGKSPKEWEKAFKDTKQWAQQIGKLRGGEFKLWCFAIDTATTRSDLESATRRTWDRLSTELRAEAAERLLTCVEFLSSTARDLEHRPKDIEEVVLAYDAHRRIESETTRIAAELECGTGLARLMAAWTREKLDGLSSAITAWESLADRLERHKMIVAHHVEDAKLNLRHRAAALKDERERWETKWNSKPELVTIDWIAGMRERWTSLESQRDSLITDCQRVCLDVAEFFEDSDSRRLEAELEAEESNCRFQEDFLQELEGQLSEEWSVARRRLPRLHDWLDSWRERIKIQAKEPRESLESLEVDTFVAKRIRELRSAVELVQLLRGDELAEEHWNDLRKLLGVQVATRDMTLGNLIFAAPEIEANIEKVKEVTKRALAENGIRQAIVELEAWESSAAVQLQDAKDSKGREILLMGEYGETLARVGELKLLIEGAKGAAGFERFAARAGRCESALFELEERIKVLGAVQRKWVYLEPVYNSGTVATPANDNGKWLRADKEFRYLFGEVSRDPRVPSLRRLPMPAIVSLKDLLDRCQRSLDEFLEEKRAAYPRLYFLSDEDLLELISGSSLGLKNHLPKLFQGVESVEIKDGSISAIVSPEDEILILTRGIDLADSLPAWLSNLEEEIRVTLAKKLEICYQDRAQDISKYPSQILLLAERIHFTERCEEAVRNGKIALKTLVDHLESQRAKFRALEDADDRLTTLKARSLLLETVHHLNIVRSLIKVTETGGNMSWTWSRQLRCYKTNQGPVVKCAGAEFQYRFEYQGAAVGLVRTTLTEKCFLALTQAMKLGLGGSPTGPAGTGKTESVKALASLLGKLVLVFNCDEGMDASSMKRILGGLAQAGAWGCFDEFNRLEEKTLSAVAMLVRPLQQALRDNTTSVQLGEQNITLNSHCCVFITMNPAGSDYGGRNKLPDSLARLFRPIAMAHPDRYDIVKALLECAGFQEASKLAGQLVETLDMAEKLLTRQPHYDWGLRALRSVLDSIPPGQDERQRLLQAIQASTVPKLTKEDTDKFNQILQDVFVDVDVKHQPSENKQALREALEEVCRNRGLTDGTVLRCEQLYDQLQSRIGVAVVGPPGCGKTLVRRTLSDSLVKLGENMREINIFPGAIPKTQLLGRVDAQTREWRDGLLSLGVASITDESLWIVLNGDVEPSWAEALNSALDDNRILTLASGVSVKLNPRIRFIFETHQLAGASPATVSRLGVVHLAATPVSALLISAVLDPLPPAVKQVAPKIHTVIDRVLEESSMSCVSEVNALLQHLQSASTMTKVTYALLMVTCFQAEMQEARNTLANFIFQTLDSWCPDPQRPLDVVYNPEIDRLEPFGEQKNVIDAETPILVTNALNRGLVTIAPWVEAGQPVLVRGPRGSGKSSLVTAALQSLDVSVVNASSLFSTLDLTNRLKRSCVRLESATGRAYRPRTGSKVLLVIKGLHHASKNLQELIRQLLEDKGFHEDDLEFASLPVTILATADVKTPLHPRLSALLATHHLTPPTSGELQAIIEAHLHHALKQVSPETRPASWISFVASVMQDSISATKEFSWTAKDLVRWARTLAYYPAPESEEDIVRHLLDAGSHLFYPKLTLKDQTRWKSTLTLKIPDLKAQKDTLYTWQGNAGLSPLAPESWKMEMQNVIVKCQREGEVSETVLSAHLLQLTAGISWAFGAGFQGIVMVGRPGSGRRTATKLIASVSSLRLIDSGPRRGRISIKAAVQSAGIDCERTLLLLEEHHLREEGLGVLASALVSRGEVPGLYMSEELDTLVAPLTDLARKEDFTGGLDQFLYNHLRSLLRVVVIVDTTDWNFTDYALEDALVVAEPPGAEWWTLEARLQELGGQLAPDFSESQGLKHLTEAHLQAPRGQQSPARFYALVNSWCDLRATWSRDIESKIASLEAGIGKLKEAGDKVAKLEDEASKQRKELEVETGRANAALDQITATMRGATGQRGEMTSLKADTERESAELARRKIVIEGELSKVEPLVEAASHAVANINADALAEVRSLRAPPAAVRDVLEGVLRLMGIKDTSWNSMKIFLAKRGVKDEIRTWDARRSTQASLDAVEKLVKERPESFEEKTARRASVAAAPLAAWVLANLQYGKILQQVAPLEREQRQLAEKLAEAEAQIDKLAEGLNSVESRVKQLQDQLAEHSRGAAALQVRSEVTEASLKTARALLEKLDVEYRDWELQLENLNKRKTKLDVEAAHAVTLLVYETMKDEKRREVIDLLVSERERLIWRAQDLPADSVSVAGAVCALRGPLVPLFIDSSGVAVNWLKRNLESQLEVTKPSDSKFLMTLELAVRFGKALLVEEIVELPSILLPLLRKRFLKLGDRILGVQNGFKLFLATRCDRIDTLPREADAVLFKITMGAGTRSLAERFVEQALLQETPELDKQRREALELEEKLAGERDQARVDLLAQLANARGEDLLQDSSEASPNSLLSSLEATQAKAKEIARALEQNRQKRDQVTQRTREHEKLAKFAAQLFKPVKALAYLNPLYVFSVEAYAEIYLEAEKHRKLIDGDSKQAEGQAEKKLMALTLNYCAKVAYRKDRLPLALYLALVMYPVSDSERHLLFQDSVSSSDAQDPSVPDWVPEERRVATRALLAAIPQLGSRLRSEWLEDLNTIYKDSCSSFQKLLVVQALRPDHLNTALTKYVTEKLSVKDLAPSTWTMESVVEGQKRPVLFLLSPGADPGPELSNLASRLNVTGGFVEVSLGQGQVDQAEIMIDNVCRNGGWILLSNLQLALNWLPKLESILRNATPHESTRIWLTTEECTGFYPGLAGLCLKLAYEPPEGVKRNLKRSLRQLQSYRPQSKDSEGVFVLAWLHAVLQERRKFVPRGWIRAYEWSEADLEAARELVVNYALKFNPSARLDWEEGRGLLDVAIYGGRLQDRFDMRVLEAIIKDVWAQDVFQGRRRLGKVLSVPEACKRDPARYIDQLADADDPLEIFGLPANALRAWERSAAEVVIAELKGVFDKSMTSDKKLLRRADGKFQRDIKSHYEQLSSALMKIKVIKGAKHPIQEFFVSEIVNFNALTSNLKDAVSNNKIISAKTPSSLLKRWPSGSKEILAFINDLAARSKFLSGVNVDNLLITSNEYKKVNIINLSYLSRPKGFLAAVKQFTARELRVSMSELKLSATWLENSELSAHKTSNHDKGVVIGGLMITGATISNGSLVDVTDKASAVVNTPLCLMKYVIGNGEHLDEGIEVPVYNNLQRDQLICSLRVNCSRDRINEWVKRSVVIYLGLN</sequence>
<dbReference type="InterPro" id="IPR042219">
    <property type="entry name" value="AAA_lid_11_sf"/>
</dbReference>
<dbReference type="InterPro" id="IPR024317">
    <property type="entry name" value="Dynein_heavy_chain_D4_dom"/>
</dbReference>
<keyword evidence="7" id="KW-0547">Nucleotide-binding</keyword>
<dbReference type="GO" id="GO:0000235">
    <property type="term" value="C:astral microtubule"/>
    <property type="evidence" value="ECO:0007669"/>
    <property type="project" value="UniProtKB-ARBA"/>
</dbReference>
<evidence type="ECO:0000256" key="8">
    <source>
        <dbReference type="ARBA" id="ARBA00022840"/>
    </source>
</evidence>
<dbReference type="InterPro" id="IPR042222">
    <property type="entry name" value="Dynein_2_N"/>
</dbReference>
<dbReference type="Pfam" id="PF18199">
    <property type="entry name" value="Dynein_C"/>
    <property type="match status" value="1"/>
</dbReference>
<dbReference type="Proteomes" id="UP000826195">
    <property type="component" value="Unassembled WGS sequence"/>
</dbReference>
<feature type="domain" description="AAA+ ATPase" evidence="14">
    <location>
        <begin position="2173"/>
        <end position="2311"/>
    </location>
</feature>
<evidence type="ECO:0000256" key="9">
    <source>
        <dbReference type="ARBA" id="ARBA00023017"/>
    </source>
</evidence>
<dbReference type="PANTHER" id="PTHR45703">
    <property type="entry name" value="DYNEIN HEAVY CHAIN"/>
    <property type="match status" value="1"/>
</dbReference>
<keyword evidence="9" id="KW-0243">Dynein</keyword>
<evidence type="ECO:0000256" key="12">
    <source>
        <dbReference type="ARBA" id="ARBA00023212"/>
    </source>
</evidence>
<dbReference type="InterPro" id="IPR003593">
    <property type="entry name" value="AAA+_ATPase"/>
</dbReference>
<evidence type="ECO:0000256" key="11">
    <source>
        <dbReference type="ARBA" id="ARBA00023175"/>
    </source>
</evidence>
<dbReference type="InterPro" id="IPR004273">
    <property type="entry name" value="Dynein_heavy_D6_P-loop"/>
</dbReference>
<keyword evidence="11" id="KW-0505">Motor protein</keyword>
<dbReference type="InterPro" id="IPR041228">
    <property type="entry name" value="Dynein_C"/>
</dbReference>
<evidence type="ECO:0000256" key="5">
    <source>
        <dbReference type="ARBA" id="ARBA00022701"/>
    </source>
</evidence>
<dbReference type="Gene3D" id="3.40.50.300">
    <property type="entry name" value="P-loop containing nucleotide triphosphate hydrolases"/>
    <property type="match status" value="6"/>
</dbReference>
<dbReference type="Gene3D" id="1.20.920.20">
    <property type="match status" value="1"/>
</dbReference>
<dbReference type="SUPFAM" id="SSF52540">
    <property type="entry name" value="P-loop containing nucleoside triphosphate hydrolases"/>
    <property type="match status" value="3"/>
</dbReference>
<keyword evidence="6" id="KW-0677">Repeat</keyword>
<dbReference type="Pfam" id="PF12781">
    <property type="entry name" value="AAA_9"/>
    <property type="match status" value="1"/>
</dbReference>
<dbReference type="InterPro" id="IPR043160">
    <property type="entry name" value="Dynein_C_barrel"/>
</dbReference>
<keyword evidence="5" id="KW-0493">Microtubule</keyword>
<name>A0AAV7I7Q8_COTGL</name>
<evidence type="ECO:0000256" key="7">
    <source>
        <dbReference type="ARBA" id="ARBA00022741"/>
    </source>
</evidence>
<dbReference type="EMBL" id="JAHXZJ010001119">
    <property type="protein sequence ID" value="KAH0554596.1"/>
    <property type="molecule type" value="Genomic_DNA"/>
</dbReference>
<dbReference type="Pfam" id="PF08393">
    <property type="entry name" value="DHC_N2"/>
    <property type="match status" value="1"/>
</dbReference>
<comment type="caution">
    <text evidence="15">The sequence shown here is derived from an EMBL/GenBank/DDBJ whole genome shotgun (WGS) entry which is preliminary data.</text>
</comment>
<dbReference type="InterPro" id="IPR042228">
    <property type="entry name" value="Dynein_linker_3"/>
</dbReference>
<dbReference type="InterPro" id="IPR024743">
    <property type="entry name" value="Dynein_HC_stalk"/>
</dbReference>
<dbReference type="Gene3D" id="3.10.490.20">
    <property type="match status" value="1"/>
</dbReference>